<dbReference type="PROSITE" id="PS51257">
    <property type="entry name" value="PROKAR_LIPOPROTEIN"/>
    <property type="match status" value="1"/>
</dbReference>
<organism evidence="1 2">
    <name type="scientific">Alistipes ihumii AP11</name>
    <dbReference type="NCBI Taxonomy" id="1211813"/>
    <lineage>
        <taxon>Bacteria</taxon>
        <taxon>Pseudomonadati</taxon>
        <taxon>Bacteroidota</taxon>
        <taxon>Bacteroidia</taxon>
        <taxon>Bacteroidales</taxon>
        <taxon>Rikenellaceae</taxon>
        <taxon>Alistipes</taxon>
    </lineage>
</organism>
<dbReference type="Proteomes" id="UP001059295">
    <property type="component" value="Chromosome"/>
</dbReference>
<name>A0ABY5UYX8_9BACT</name>
<gene>
    <name evidence="1" type="ORF">NQ491_11145</name>
</gene>
<protein>
    <submittedName>
        <fullName evidence="1">DUF4493 domain-containing protein</fullName>
    </submittedName>
</protein>
<dbReference type="RefSeq" id="WP_019245456.1">
    <property type="nucleotide sequence ID" value="NZ_CAPH01000007.1"/>
</dbReference>
<evidence type="ECO:0000313" key="2">
    <source>
        <dbReference type="Proteomes" id="UP001059295"/>
    </source>
</evidence>
<dbReference type="InterPro" id="IPR027840">
    <property type="entry name" value="DUF4493"/>
</dbReference>
<proteinExistence type="predicted"/>
<dbReference type="EMBL" id="CP102294">
    <property type="protein sequence ID" value="UWN57177.1"/>
    <property type="molecule type" value="Genomic_DNA"/>
</dbReference>
<dbReference type="Pfam" id="PF14900">
    <property type="entry name" value="DUF4493"/>
    <property type="match status" value="1"/>
</dbReference>
<sequence>MNKLGIISLLLISAAGCSEHASEEGTGRLQIRLDVDPSVTVSQTKSSDATTFTLEISRDGDIVRTISPIGETPDPIELTAGDYLLTAYSEPFETPQFDTPVYGGSAPTRISVGKQSEASVSCAQTNAGVRISYTDDFAAAHPVRSASVRQIEGILNFEGDDAERTGYFLPGSATLVVTAGKAQYEQELTLEARKLYLIEIDDTPEPTSGRLSVSITVSTDVTEEQVQILFPSGRIDYLETMGAATVSTATQVAKFTGWSYAEAEYAGAGVTVSAQNPSSAYVGASGGNNLTFNSSGAYFTISGLNASLASSAPVLQFGCANPEQGYKPGELTVSVSDGGGTFTPLIIGDDARPANKRWAQITLSDGIPHAKNLIVRFESRAAGYQIDDIALTTAD</sequence>
<reference evidence="1" key="1">
    <citation type="journal article" date="2022" name="Cell">
        <title>Design, construction, and in vivo augmentation of a complex gut microbiome.</title>
        <authorList>
            <person name="Cheng A.G."/>
            <person name="Ho P.Y."/>
            <person name="Aranda-Diaz A."/>
            <person name="Jain S."/>
            <person name="Yu F.B."/>
            <person name="Meng X."/>
            <person name="Wang M."/>
            <person name="Iakiviak M."/>
            <person name="Nagashima K."/>
            <person name="Zhao A."/>
            <person name="Murugkar P."/>
            <person name="Patil A."/>
            <person name="Atabakhsh K."/>
            <person name="Weakley A."/>
            <person name="Yan J."/>
            <person name="Brumbaugh A.R."/>
            <person name="Higginbottom S."/>
            <person name="Dimas A."/>
            <person name="Shiver A.L."/>
            <person name="Deutschbauer A."/>
            <person name="Neff N."/>
            <person name="Sonnenburg J.L."/>
            <person name="Huang K.C."/>
            <person name="Fischbach M.A."/>
        </authorList>
    </citation>
    <scope>NUCLEOTIDE SEQUENCE</scope>
    <source>
        <strain evidence="1">AP11</strain>
    </source>
</reference>
<accession>A0ABY5UYX8</accession>
<dbReference type="GeneID" id="82892297"/>
<keyword evidence="2" id="KW-1185">Reference proteome</keyword>
<evidence type="ECO:0000313" key="1">
    <source>
        <dbReference type="EMBL" id="UWN57177.1"/>
    </source>
</evidence>